<evidence type="ECO:0000256" key="2">
    <source>
        <dbReference type="ARBA" id="ARBA00011738"/>
    </source>
</evidence>
<reference evidence="7 8" key="1">
    <citation type="submission" date="2018-05" db="EMBL/GenBank/DDBJ databases">
        <title>Genome comparison of Eubacterium sp.</title>
        <authorList>
            <person name="Feng Y."/>
            <person name="Sanchez-Andrea I."/>
            <person name="Stams A.J.M."/>
            <person name="De Vos W.M."/>
        </authorList>
    </citation>
    <scope>NUCLEOTIDE SEQUENCE [LARGE SCALE GENOMIC DNA]</scope>
    <source>
        <strain evidence="7 8">YI</strain>
    </source>
</reference>
<dbReference type="Pfam" id="PF02583">
    <property type="entry name" value="Trns_repr_metal"/>
    <property type="match status" value="1"/>
</dbReference>
<dbReference type="GO" id="GO:0003677">
    <property type="term" value="F:DNA binding"/>
    <property type="evidence" value="ECO:0007669"/>
    <property type="project" value="InterPro"/>
</dbReference>
<keyword evidence="4" id="KW-0479">Metal-binding</keyword>
<dbReference type="InterPro" id="IPR003735">
    <property type="entry name" value="Metal_Tscrpt_repr"/>
</dbReference>
<dbReference type="CDD" id="cd10159">
    <property type="entry name" value="CsoR-like_DUF156_2"/>
    <property type="match status" value="1"/>
</dbReference>
<dbReference type="KEGG" id="emt:CPZ25_004605"/>
<dbReference type="InterPro" id="IPR038390">
    <property type="entry name" value="Metal_Tscrpt_repr_sf"/>
</dbReference>
<evidence type="ECO:0000256" key="4">
    <source>
        <dbReference type="ARBA" id="ARBA00022723"/>
    </source>
</evidence>
<name>A0A2A5TGE1_EUBML</name>
<keyword evidence="8" id="KW-1185">Reference proteome</keyword>
<comment type="subcellular location">
    <subcellularLocation>
        <location evidence="1">Cytoplasm</location>
    </subcellularLocation>
</comment>
<keyword evidence="3" id="KW-0963">Cytoplasm</keyword>
<evidence type="ECO:0000313" key="8">
    <source>
        <dbReference type="Proteomes" id="UP000218387"/>
    </source>
</evidence>
<dbReference type="EMBL" id="CP029487">
    <property type="protein sequence ID" value="QCT70634.1"/>
    <property type="molecule type" value="Genomic_DNA"/>
</dbReference>
<evidence type="ECO:0000256" key="1">
    <source>
        <dbReference type="ARBA" id="ARBA00004496"/>
    </source>
</evidence>
<dbReference type="PANTHER" id="PTHR33677">
    <property type="entry name" value="TRANSCRIPTIONAL REPRESSOR FRMR-RELATED"/>
    <property type="match status" value="1"/>
</dbReference>
<evidence type="ECO:0000313" key="7">
    <source>
        <dbReference type="EMBL" id="QCT70634.1"/>
    </source>
</evidence>
<organism evidence="7 8">
    <name type="scientific">Eubacterium maltosivorans</name>
    <dbReference type="NCBI Taxonomy" id="2041044"/>
    <lineage>
        <taxon>Bacteria</taxon>
        <taxon>Bacillati</taxon>
        <taxon>Bacillota</taxon>
        <taxon>Clostridia</taxon>
        <taxon>Eubacteriales</taxon>
        <taxon>Eubacteriaceae</taxon>
        <taxon>Eubacterium</taxon>
    </lineage>
</organism>
<proteinExistence type="predicted"/>
<comment type="subunit">
    <text evidence="2">Homodimer.</text>
</comment>
<sequence>MEGIDRTKELNLLKTARGQIDGIIKMLEEDRYCIDVSKQVLAVQALLKKANLQILEQHMHHCVTDAFENGSKEDRNTKIEEIITILDKYYK</sequence>
<evidence type="ECO:0000256" key="6">
    <source>
        <dbReference type="ARBA" id="ARBA00041544"/>
    </source>
</evidence>
<dbReference type="GO" id="GO:0005737">
    <property type="term" value="C:cytoplasm"/>
    <property type="evidence" value="ECO:0007669"/>
    <property type="project" value="UniProtKB-SubCell"/>
</dbReference>
<dbReference type="AlphaFoldDB" id="A0A2A5TGE1"/>
<dbReference type="PANTHER" id="PTHR33677:SF4">
    <property type="entry name" value="COPPER-SENSING TRANSCRIPTIONAL REPRESSOR CSOR"/>
    <property type="match status" value="1"/>
</dbReference>
<evidence type="ECO:0000256" key="5">
    <source>
        <dbReference type="ARBA" id="ARBA00039938"/>
    </source>
</evidence>
<dbReference type="GO" id="GO:0046872">
    <property type="term" value="F:metal ion binding"/>
    <property type="evidence" value="ECO:0007669"/>
    <property type="project" value="UniProtKB-KW"/>
</dbReference>
<evidence type="ECO:0000256" key="3">
    <source>
        <dbReference type="ARBA" id="ARBA00022490"/>
    </source>
</evidence>
<gene>
    <name evidence="7" type="ORF">CPZ25_004605</name>
</gene>
<dbReference type="Gene3D" id="1.20.58.1000">
    <property type="entry name" value="Metal-sensitive repressor, helix protomer"/>
    <property type="match status" value="1"/>
</dbReference>
<protein>
    <recommendedName>
        <fullName evidence="5">Copper-sensing transcriptional repressor CsoR</fullName>
    </recommendedName>
    <alternativeName>
        <fullName evidence="6">Copper-sensitive operon repressor</fullName>
    </alternativeName>
</protein>
<dbReference type="Proteomes" id="UP000218387">
    <property type="component" value="Chromosome"/>
</dbReference>
<dbReference type="GO" id="GO:0045892">
    <property type="term" value="P:negative regulation of DNA-templated transcription"/>
    <property type="evidence" value="ECO:0007669"/>
    <property type="project" value="UniProtKB-ARBA"/>
</dbReference>
<accession>A0A2A5TGE1</accession>
<dbReference type="RefSeq" id="WP_058694303.1">
    <property type="nucleotide sequence ID" value="NZ_CABJDW020000017.1"/>
</dbReference>